<dbReference type="InterPro" id="IPR038637">
    <property type="entry name" value="NPCBM_sf"/>
</dbReference>
<dbReference type="Proteomes" id="UP001199054">
    <property type="component" value="Unassembled WGS sequence"/>
</dbReference>
<dbReference type="Gene3D" id="2.60.120.1060">
    <property type="entry name" value="NPCBM/NEW2 domain"/>
    <property type="match status" value="1"/>
</dbReference>
<sequence length="124" mass="13488">MQTLRSSWVWQRWGLRIAGQRFDHGITVNSRSSVEIALNRQCRSFSARVGVDDLSVLGRGAVRFSVHADGQRLWQSPALGPGDRAVPVNVGLAGHERLRLVVEPVGGAAPMTLGTWAESVISCQ</sequence>
<dbReference type="SUPFAM" id="SSF49785">
    <property type="entry name" value="Galactose-binding domain-like"/>
    <property type="match status" value="1"/>
</dbReference>
<dbReference type="EMBL" id="JAJAUY010000080">
    <property type="protein sequence ID" value="MCB5181585.1"/>
    <property type="molecule type" value="Genomic_DNA"/>
</dbReference>
<dbReference type="SMART" id="SM00776">
    <property type="entry name" value="NPCBM"/>
    <property type="match status" value="1"/>
</dbReference>
<accession>A0ABS8BAE3</accession>
<proteinExistence type="predicted"/>
<comment type="caution">
    <text evidence="2">The sequence shown here is derived from an EMBL/GenBank/DDBJ whole genome shotgun (WGS) entry which is preliminary data.</text>
</comment>
<keyword evidence="3" id="KW-1185">Reference proteome</keyword>
<dbReference type="InterPro" id="IPR008979">
    <property type="entry name" value="Galactose-bd-like_sf"/>
</dbReference>
<dbReference type="RefSeq" id="WP_226728665.1">
    <property type="nucleotide sequence ID" value="NZ_JAJAUY010000080.1"/>
</dbReference>
<evidence type="ECO:0000313" key="3">
    <source>
        <dbReference type="Proteomes" id="UP001199054"/>
    </source>
</evidence>
<dbReference type="Pfam" id="PF08305">
    <property type="entry name" value="NPCBM"/>
    <property type="match status" value="1"/>
</dbReference>
<name>A0ABS8BAE3_9ACTN</name>
<reference evidence="2 3" key="1">
    <citation type="submission" date="2021-10" db="EMBL/GenBank/DDBJ databases">
        <title>Streptomyces sp. strain SMC 277, a novel streptomycete isolated from soil.</title>
        <authorList>
            <person name="Chanama M."/>
        </authorList>
    </citation>
    <scope>NUCLEOTIDE SEQUENCE [LARGE SCALE GENOMIC DNA]</scope>
    <source>
        <strain evidence="2 3">SMC 277</strain>
    </source>
</reference>
<evidence type="ECO:0000259" key="1">
    <source>
        <dbReference type="SMART" id="SM00776"/>
    </source>
</evidence>
<feature type="domain" description="Glycosyl hydrolase family 98 putative carbohydrate-binding module" evidence="1">
    <location>
        <begin position="1"/>
        <end position="123"/>
    </location>
</feature>
<protein>
    <submittedName>
        <fullName evidence="2">NPCBM/NEW2 domain-containing protein</fullName>
    </submittedName>
</protein>
<evidence type="ECO:0000313" key="2">
    <source>
        <dbReference type="EMBL" id="MCB5181585.1"/>
    </source>
</evidence>
<organism evidence="2 3">
    <name type="scientific">Streptomyces antimicrobicus</name>
    <dbReference type="NCBI Taxonomy" id="2883108"/>
    <lineage>
        <taxon>Bacteria</taxon>
        <taxon>Bacillati</taxon>
        <taxon>Actinomycetota</taxon>
        <taxon>Actinomycetes</taxon>
        <taxon>Kitasatosporales</taxon>
        <taxon>Streptomycetaceae</taxon>
        <taxon>Streptomyces</taxon>
    </lineage>
</organism>
<gene>
    <name evidence="2" type="ORF">LG632_19650</name>
</gene>
<dbReference type="InterPro" id="IPR013222">
    <property type="entry name" value="Glyco_hyd_98_carb-bd"/>
</dbReference>